<keyword evidence="3" id="KW-1185">Reference proteome</keyword>
<sequence>MSILYGEGRGAFRRLQEEFLRSSADLSILIWSLPPYDLRFERGALAPGPEGFVCWAGQRSRGFHLAMAGQHVTPRPSVFTNVGLRLELPCVAFGEIPEVEAAEVFGSTRSAGDHDRSQWQLADMNARFAYGDEEHNVFLILTPLDGSGGMPDQQTPTYHVTKPPNWAIWDDRGVCVCTRLVLVPSKTRLQSTMKQVYLSVRLPLRNSSVSAWPRKIALRPGPNGVGRASEAFPAGSWDQNTGILVPCSSDGSCILRGRRVAVVHLHLEEFVVCLCFFWSSTEGHWLFLPGYALAEAFDKSVLFIDGIRTLRMTEALDQRASTEGYHRRLLLRGDVVSIEAAWEVHRGAPFHGAPSPGAPYELFVKLTPLRAIDTRDRERWAQDPRHYAPYNLETGTLHFDHDLRNEFAAKEWAELLPNRDCKTEVWPYVKDFRSLESSKELIALYFDPLWCYKHRLVPIGDGHGRSMRGTEGPSSPPPRAAGDTTSGETDRGSLVEDGDDDQKSKRRVPDGSAEVCLRIGRRRSM</sequence>
<organism evidence="2 3">
    <name type="scientific">Teratosphaeria destructans</name>
    <dbReference type="NCBI Taxonomy" id="418781"/>
    <lineage>
        <taxon>Eukaryota</taxon>
        <taxon>Fungi</taxon>
        <taxon>Dikarya</taxon>
        <taxon>Ascomycota</taxon>
        <taxon>Pezizomycotina</taxon>
        <taxon>Dothideomycetes</taxon>
        <taxon>Dothideomycetidae</taxon>
        <taxon>Mycosphaerellales</taxon>
        <taxon>Teratosphaeriaceae</taxon>
        <taxon>Teratosphaeria</taxon>
    </lineage>
</organism>
<reference evidence="2 3" key="1">
    <citation type="journal article" date="2018" name="IMA Fungus">
        <title>IMA Genome-F 10: Nine draft genome sequences of Claviceps purpurea s.lat., including C. arundinis, C. humidiphila, and C. cf. spartinae, pseudomolecules for the pitch canker pathogen Fusarium circinatum, draft genome of Davidsoniella eucalypti, Grosmannia galeiformis, Quambalaria eucalypti, and Teratosphaeria destructans.</title>
        <authorList>
            <person name="Wingfield B.D."/>
            <person name="Liu M."/>
            <person name="Nguyen H.D."/>
            <person name="Lane F.A."/>
            <person name="Morgan S.W."/>
            <person name="De Vos L."/>
            <person name="Wilken P.M."/>
            <person name="Duong T.A."/>
            <person name="Aylward J."/>
            <person name="Coetzee M.P."/>
            <person name="Dadej K."/>
            <person name="De Beer Z.W."/>
            <person name="Findlay W."/>
            <person name="Havenga M."/>
            <person name="Kolarik M."/>
            <person name="Menzies J.G."/>
            <person name="Naidoo K."/>
            <person name="Pochopski O."/>
            <person name="Shoukouhi P."/>
            <person name="Santana Q.C."/>
            <person name="Seifert K.A."/>
            <person name="Soal N."/>
            <person name="Steenkamp E.T."/>
            <person name="Tatham C.T."/>
            <person name="van der Nest M.A."/>
            <person name="Wingfield M.J."/>
        </authorList>
    </citation>
    <scope>NUCLEOTIDE SEQUENCE [LARGE SCALE GENOMIC DNA]</scope>
    <source>
        <strain evidence="2">CMW44962</strain>
    </source>
</reference>
<proteinExistence type="predicted"/>
<name>A0A9W7W6D2_9PEZI</name>
<comment type="caution">
    <text evidence="2">The sequence shown here is derived from an EMBL/GenBank/DDBJ whole genome shotgun (WGS) entry which is preliminary data.</text>
</comment>
<protein>
    <submittedName>
        <fullName evidence="2">HET domain-containing protein</fullName>
    </submittedName>
</protein>
<reference evidence="2 3" key="2">
    <citation type="journal article" date="2021" name="Curr. Genet.">
        <title>Genetic response to nitrogen starvation in the aggressive Eucalyptus foliar pathogen Teratosphaeria destructans.</title>
        <authorList>
            <person name="Havenga M."/>
            <person name="Wingfield B.D."/>
            <person name="Wingfield M.J."/>
            <person name="Dreyer L.L."/>
            <person name="Roets F."/>
            <person name="Aylward J."/>
        </authorList>
    </citation>
    <scope>NUCLEOTIDE SEQUENCE [LARGE SCALE GENOMIC DNA]</scope>
    <source>
        <strain evidence="2">CMW44962</strain>
    </source>
</reference>
<dbReference type="Proteomes" id="UP001138500">
    <property type="component" value="Unassembled WGS sequence"/>
</dbReference>
<gene>
    <name evidence="2" type="ORF">Tdes44962_MAKER07102</name>
</gene>
<evidence type="ECO:0000313" key="3">
    <source>
        <dbReference type="Proteomes" id="UP001138500"/>
    </source>
</evidence>
<evidence type="ECO:0000256" key="1">
    <source>
        <dbReference type="SAM" id="MobiDB-lite"/>
    </source>
</evidence>
<accession>A0A9W7W6D2</accession>
<dbReference type="EMBL" id="RIBY02000225">
    <property type="protein sequence ID" value="KAH9844757.1"/>
    <property type="molecule type" value="Genomic_DNA"/>
</dbReference>
<feature type="region of interest" description="Disordered" evidence="1">
    <location>
        <begin position="463"/>
        <end position="525"/>
    </location>
</feature>
<evidence type="ECO:0000313" key="2">
    <source>
        <dbReference type="EMBL" id="KAH9844757.1"/>
    </source>
</evidence>
<dbReference type="AlphaFoldDB" id="A0A9W7W6D2"/>